<gene>
    <name evidence="3" type="ordered locus">Fluta_1018</name>
</gene>
<keyword evidence="3" id="KW-0808">Transferase</keyword>
<proteinExistence type="predicted"/>
<evidence type="ECO:0000256" key="1">
    <source>
        <dbReference type="SAM" id="Phobius"/>
    </source>
</evidence>
<dbReference type="KEGG" id="fte:Fluta_1018"/>
<dbReference type="PANTHER" id="PTHR34220:SF7">
    <property type="entry name" value="SENSOR HISTIDINE KINASE YPDA"/>
    <property type="match status" value="1"/>
</dbReference>
<sequence precursor="true">MTNAIKNNSFRIYPWVFIPLIGLLYYTTLFLFSMTSDAAYGFDWFGVVVISFQLGVVWWLSQFVLNKLLKRGWKMNLRLFIFGVIAIVLLSECIFLTIRTIYVTIRYPEFSLFNWVLITVTLLDSLLKGIMVMSFLFSLQFFKRWRLENEENERLKRNELELQNRALKSQLNPHFLFNNLNTLSGLIRQDPVIANEFLKEMSDMYRYILKTAETDVVPLIEEVQFAESYTHLLKKRFGKNFNYSIEVNDYDYVIPPISLHLLLENVVKHNRIDAECPMHFTIKQQEGLLFVENTINRKNHVDSTKKGLQLLTEQYTFLTNKTIEIREDSNLFSVKLPLLKLIG</sequence>
<evidence type="ECO:0000313" key="3">
    <source>
        <dbReference type="EMBL" id="AEA43016.1"/>
    </source>
</evidence>
<evidence type="ECO:0000313" key="4">
    <source>
        <dbReference type="Proteomes" id="UP000007463"/>
    </source>
</evidence>
<dbReference type="Proteomes" id="UP000007463">
    <property type="component" value="Chromosome"/>
</dbReference>
<feature type="transmembrane region" description="Helical" evidence="1">
    <location>
        <begin position="44"/>
        <end position="65"/>
    </location>
</feature>
<keyword evidence="1" id="KW-0812">Transmembrane</keyword>
<dbReference type="GO" id="GO:0016020">
    <property type="term" value="C:membrane"/>
    <property type="evidence" value="ECO:0007669"/>
    <property type="project" value="InterPro"/>
</dbReference>
<dbReference type="InterPro" id="IPR050640">
    <property type="entry name" value="Bact_2-comp_sensor_kinase"/>
</dbReference>
<dbReference type="eggNOG" id="COG2972">
    <property type="taxonomic scope" value="Bacteria"/>
</dbReference>
<feature type="domain" description="Signal transduction histidine kinase internal region" evidence="2">
    <location>
        <begin position="163"/>
        <end position="241"/>
    </location>
</feature>
<dbReference type="HOGENOM" id="CLU_020473_0_1_10"/>
<feature type="transmembrane region" description="Helical" evidence="1">
    <location>
        <begin position="77"/>
        <end position="102"/>
    </location>
</feature>
<dbReference type="RefSeq" id="WP_013685788.1">
    <property type="nucleotide sequence ID" value="NC_015321.1"/>
</dbReference>
<reference evidence="3 4" key="1">
    <citation type="journal article" date="2011" name="Stand. Genomic Sci.">
        <title>Complete genome sequence of the gliding freshwater bacterium Fluviicola taffensis type strain (RW262).</title>
        <authorList>
            <person name="Woyke T."/>
            <person name="Chertkov O."/>
            <person name="Lapidus A."/>
            <person name="Nolan M."/>
            <person name="Lucas S."/>
            <person name="Del Rio T.G."/>
            <person name="Tice H."/>
            <person name="Cheng J.F."/>
            <person name="Tapia R."/>
            <person name="Han C."/>
            <person name="Goodwin L."/>
            <person name="Pitluck S."/>
            <person name="Liolios K."/>
            <person name="Pagani I."/>
            <person name="Ivanova N."/>
            <person name="Huntemann M."/>
            <person name="Mavromatis K."/>
            <person name="Mikhailova N."/>
            <person name="Pati A."/>
            <person name="Chen A."/>
            <person name="Palaniappan K."/>
            <person name="Land M."/>
            <person name="Hauser L."/>
            <person name="Brambilla E.M."/>
            <person name="Rohde M."/>
            <person name="Mwirichia R."/>
            <person name="Sikorski J."/>
            <person name="Tindall B.J."/>
            <person name="Goker M."/>
            <person name="Bristow J."/>
            <person name="Eisen J.A."/>
            <person name="Markowitz V."/>
            <person name="Hugenholtz P."/>
            <person name="Klenk H.P."/>
            <person name="Kyrpides N.C."/>
        </authorList>
    </citation>
    <scope>NUCLEOTIDE SEQUENCE [LARGE SCALE GENOMIC DNA]</scope>
    <source>
        <strain evidence="4">DSM 16823 / RW262 / RW262</strain>
    </source>
</reference>
<accession>F2I969</accession>
<dbReference type="Pfam" id="PF06580">
    <property type="entry name" value="His_kinase"/>
    <property type="match status" value="1"/>
</dbReference>
<dbReference type="AlphaFoldDB" id="F2I969"/>
<keyword evidence="1" id="KW-0472">Membrane</keyword>
<keyword evidence="4" id="KW-1185">Reference proteome</keyword>
<feature type="transmembrane region" description="Helical" evidence="1">
    <location>
        <begin position="12"/>
        <end position="32"/>
    </location>
</feature>
<dbReference type="GO" id="GO:0000155">
    <property type="term" value="F:phosphorelay sensor kinase activity"/>
    <property type="evidence" value="ECO:0007669"/>
    <property type="project" value="InterPro"/>
</dbReference>
<dbReference type="STRING" id="755732.Fluta_1018"/>
<dbReference type="PANTHER" id="PTHR34220">
    <property type="entry name" value="SENSOR HISTIDINE KINASE YPDA"/>
    <property type="match status" value="1"/>
</dbReference>
<name>F2I969_FLUTR</name>
<organism evidence="3 4">
    <name type="scientific">Fluviicola taffensis (strain DSM 16823 / NCIMB 13979 / RW262)</name>
    <dbReference type="NCBI Taxonomy" id="755732"/>
    <lineage>
        <taxon>Bacteria</taxon>
        <taxon>Pseudomonadati</taxon>
        <taxon>Bacteroidota</taxon>
        <taxon>Flavobacteriia</taxon>
        <taxon>Flavobacteriales</taxon>
        <taxon>Crocinitomicaceae</taxon>
        <taxon>Fluviicola</taxon>
    </lineage>
</organism>
<protein>
    <submittedName>
        <fullName evidence="3">Signal transduction histidine kinase, LytS</fullName>
    </submittedName>
</protein>
<dbReference type="OrthoDB" id="9809908at2"/>
<evidence type="ECO:0000259" key="2">
    <source>
        <dbReference type="Pfam" id="PF06580"/>
    </source>
</evidence>
<keyword evidence="3" id="KW-0418">Kinase</keyword>
<feature type="transmembrane region" description="Helical" evidence="1">
    <location>
        <begin position="114"/>
        <end position="137"/>
    </location>
</feature>
<reference evidence="4" key="2">
    <citation type="submission" date="2011-02" db="EMBL/GenBank/DDBJ databases">
        <title>The complete genome of Fluviicola taffensis DSM 16823.</title>
        <authorList>
            <consortium name="US DOE Joint Genome Institute (JGI-PGF)"/>
            <person name="Lucas S."/>
            <person name="Copeland A."/>
            <person name="Lapidus A."/>
            <person name="Bruce D."/>
            <person name="Goodwin L."/>
            <person name="Pitluck S."/>
            <person name="Kyrpides N."/>
            <person name="Mavromatis K."/>
            <person name="Ivanova N."/>
            <person name="Mikhailova N."/>
            <person name="Pagani I."/>
            <person name="Chertkov O."/>
            <person name="Detter J.C."/>
            <person name="Han C."/>
            <person name="Tapia R."/>
            <person name="Land M."/>
            <person name="Hauser L."/>
            <person name="Markowitz V."/>
            <person name="Cheng J.-F."/>
            <person name="Hugenholtz P."/>
            <person name="Woyke T."/>
            <person name="Wu D."/>
            <person name="Tindall B."/>
            <person name="Pomrenke H.G."/>
            <person name="Brambilla E."/>
            <person name="Klenk H.-P."/>
            <person name="Eisen J.A."/>
        </authorList>
    </citation>
    <scope>NUCLEOTIDE SEQUENCE [LARGE SCALE GENOMIC DNA]</scope>
    <source>
        <strain evidence="4">DSM 16823 / RW262 / RW262</strain>
    </source>
</reference>
<keyword evidence="1" id="KW-1133">Transmembrane helix</keyword>
<dbReference type="EMBL" id="CP002542">
    <property type="protein sequence ID" value="AEA43016.1"/>
    <property type="molecule type" value="Genomic_DNA"/>
</dbReference>
<dbReference type="InterPro" id="IPR010559">
    <property type="entry name" value="Sig_transdc_His_kin_internal"/>
</dbReference>